<feature type="compositionally biased region" description="Acidic residues" evidence="1">
    <location>
        <begin position="14"/>
        <end position="29"/>
    </location>
</feature>
<evidence type="ECO:0000313" key="2">
    <source>
        <dbReference type="EMBL" id="PIO13261.1"/>
    </source>
</evidence>
<dbReference type="PANTHER" id="PTHR12814">
    <property type="entry name" value="RNA-BINDING PROTEIN NOB1"/>
    <property type="match status" value="1"/>
</dbReference>
<dbReference type="GO" id="GO:0030490">
    <property type="term" value="P:maturation of SSU-rRNA"/>
    <property type="evidence" value="ECO:0007669"/>
    <property type="project" value="TreeGrafter"/>
</dbReference>
<dbReference type="InterPro" id="IPR036283">
    <property type="entry name" value="NOB1_Zf-like_sf"/>
</dbReference>
<dbReference type="AlphaFoldDB" id="A0A2G9QDM7"/>
<evidence type="ECO:0000256" key="1">
    <source>
        <dbReference type="SAM" id="MobiDB-lite"/>
    </source>
</evidence>
<gene>
    <name evidence="2" type="ORF">AB205_0009840</name>
</gene>
<sequence>MSPDNTEKSPGTSGDEEEEGDHHDEDDDGGGWITPGNIKQIQQDMGVREAPDNVVVGCLTTDFAMQNILIQMGLHVLSVDGMLIRQTRNYILRCHGCFK</sequence>
<dbReference type="GO" id="GO:0030688">
    <property type="term" value="C:preribosome, small subunit precursor"/>
    <property type="evidence" value="ECO:0007669"/>
    <property type="project" value="TreeGrafter"/>
</dbReference>
<feature type="region of interest" description="Disordered" evidence="1">
    <location>
        <begin position="1"/>
        <end position="38"/>
    </location>
</feature>
<dbReference type="InterPro" id="IPR039907">
    <property type="entry name" value="NOB1"/>
</dbReference>
<keyword evidence="3" id="KW-1185">Reference proteome</keyword>
<reference evidence="3" key="1">
    <citation type="journal article" date="2017" name="Nat. Commun.">
        <title>The North American bullfrog draft genome provides insight into hormonal regulation of long noncoding RNA.</title>
        <authorList>
            <person name="Hammond S.A."/>
            <person name="Warren R.L."/>
            <person name="Vandervalk B.P."/>
            <person name="Kucuk E."/>
            <person name="Khan H."/>
            <person name="Gibb E.A."/>
            <person name="Pandoh P."/>
            <person name="Kirk H."/>
            <person name="Zhao Y."/>
            <person name="Jones M."/>
            <person name="Mungall A.J."/>
            <person name="Coope R."/>
            <person name="Pleasance S."/>
            <person name="Moore R.A."/>
            <person name="Holt R.A."/>
            <person name="Round J.M."/>
            <person name="Ohora S."/>
            <person name="Walle B.V."/>
            <person name="Veldhoen N."/>
            <person name="Helbing C.C."/>
            <person name="Birol I."/>
        </authorList>
    </citation>
    <scope>NUCLEOTIDE SEQUENCE [LARGE SCALE GENOMIC DNA]</scope>
</reference>
<evidence type="ECO:0000313" key="3">
    <source>
        <dbReference type="Proteomes" id="UP000228934"/>
    </source>
</evidence>
<dbReference type="Gene3D" id="6.20.210.10">
    <property type="entry name" value="Nin one binding (NOB1), Zn-ribbon-like"/>
    <property type="match status" value="1"/>
</dbReference>
<organism evidence="2 3">
    <name type="scientific">Aquarana catesbeiana</name>
    <name type="common">American bullfrog</name>
    <name type="synonym">Rana catesbeiana</name>
    <dbReference type="NCBI Taxonomy" id="8400"/>
    <lineage>
        <taxon>Eukaryota</taxon>
        <taxon>Metazoa</taxon>
        <taxon>Chordata</taxon>
        <taxon>Craniata</taxon>
        <taxon>Vertebrata</taxon>
        <taxon>Euteleostomi</taxon>
        <taxon>Amphibia</taxon>
        <taxon>Batrachia</taxon>
        <taxon>Anura</taxon>
        <taxon>Neobatrachia</taxon>
        <taxon>Ranoidea</taxon>
        <taxon>Ranidae</taxon>
        <taxon>Aquarana</taxon>
    </lineage>
</organism>
<dbReference type="PANTHER" id="PTHR12814:SF2">
    <property type="entry name" value="RNA-BINDING PROTEIN NOB1"/>
    <property type="match status" value="1"/>
</dbReference>
<name>A0A2G9QDM7_AQUCT</name>
<protein>
    <submittedName>
        <fullName evidence="2">Uncharacterized protein</fullName>
    </submittedName>
</protein>
<dbReference type="EMBL" id="KZ027062">
    <property type="protein sequence ID" value="PIO13261.1"/>
    <property type="molecule type" value="Genomic_DNA"/>
</dbReference>
<dbReference type="Proteomes" id="UP000228934">
    <property type="component" value="Unassembled WGS sequence"/>
</dbReference>
<dbReference type="GO" id="GO:0004521">
    <property type="term" value="F:RNA endonuclease activity"/>
    <property type="evidence" value="ECO:0007669"/>
    <property type="project" value="TreeGrafter"/>
</dbReference>
<dbReference type="OrthoDB" id="446759at2759"/>
<proteinExistence type="predicted"/>
<accession>A0A2G9QDM7</accession>